<evidence type="ECO:0000256" key="8">
    <source>
        <dbReference type="ARBA" id="ARBA00022982"/>
    </source>
</evidence>
<dbReference type="RefSeq" id="WP_003110933.1">
    <property type="nucleotide sequence ID" value="NC_008463.1"/>
</dbReference>
<dbReference type="InterPro" id="IPR000516">
    <property type="entry name" value="Ni-dep_Hydgase_cyt-B"/>
</dbReference>
<evidence type="ECO:0000256" key="7">
    <source>
        <dbReference type="ARBA" id="ARBA00022723"/>
    </source>
</evidence>
<organism evidence="14 15">
    <name type="scientific">Pseudomonas aeruginosa (strain UCBPP-PA14)</name>
    <dbReference type="NCBI Taxonomy" id="208963"/>
    <lineage>
        <taxon>Bacteria</taxon>
        <taxon>Pseudomonadati</taxon>
        <taxon>Pseudomonadota</taxon>
        <taxon>Gammaproteobacteria</taxon>
        <taxon>Pseudomonadales</taxon>
        <taxon>Pseudomonadaceae</taxon>
        <taxon>Pseudomonas</taxon>
    </lineage>
</organism>
<feature type="transmembrane region" description="Helical" evidence="12">
    <location>
        <begin position="52"/>
        <end position="76"/>
    </location>
</feature>
<evidence type="ECO:0000256" key="11">
    <source>
        <dbReference type="ARBA" id="ARBA00023136"/>
    </source>
</evidence>
<keyword evidence="6 12" id="KW-0812">Transmembrane</keyword>
<dbReference type="HOGENOM" id="CLU_075520_1_0_6"/>
<dbReference type="BioCyc" id="PAER208963:G1G74-5455-MONOMER"/>
<evidence type="ECO:0000256" key="2">
    <source>
        <dbReference type="ARBA" id="ARBA00008622"/>
    </source>
</evidence>
<dbReference type="EMBL" id="CP000438">
    <property type="protein sequence ID" value="ABJ14268.1"/>
    <property type="molecule type" value="Genomic_DNA"/>
</dbReference>
<keyword evidence="8" id="KW-0249">Electron transport</keyword>
<proteinExistence type="inferred from homology"/>
<dbReference type="GO" id="GO:0020037">
    <property type="term" value="F:heme binding"/>
    <property type="evidence" value="ECO:0007669"/>
    <property type="project" value="TreeGrafter"/>
</dbReference>
<dbReference type="FunFam" id="1.20.950.20:FF:000013">
    <property type="entry name" value="Thioredoxin reductase"/>
    <property type="match status" value="1"/>
</dbReference>
<dbReference type="Gene3D" id="1.20.950.20">
    <property type="entry name" value="Transmembrane di-heme cytochromes, Chain C"/>
    <property type="match status" value="1"/>
</dbReference>
<reference evidence="14 15" key="1">
    <citation type="journal article" date="2006" name="Genome Biol.">
        <title>Genomic analysis reveals that Pseudomonas aeruginosa virulence is combinatorial.</title>
        <authorList>
            <person name="Lee D.G."/>
            <person name="Urbach J.M."/>
            <person name="Wu G."/>
            <person name="Liberati N.T."/>
            <person name="Feinbaum R.L."/>
            <person name="Miyata S."/>
            <person name="Diggins L.T."/>
            <person name="He J."/>
            <person name="Saucier M."/>
            <person name="Deziel E."/>
            <person name="Friedman L."/>
            <person name="Li L."/>
            <person name="Grills G."/>
            <person name="Montgomery K."/>
            <person name="Kucherlapati R."/>
            <person name="Rahme L.G."/>
            <person name="Ausubel F.M."/>
        </authorList>
    </citation>
    <scope>NUCLEOTIDE SEQUENCE [LARGE SCALE GENOMIC DNA]</scope>
    <source>
        <strain evidence="14 15">UCBPP-PA14</strain>
    </source>
</reference>
<evidence type="ECO:0000256" key="3">
    <source>
        <dbReference type="ARBA" id="ARBA00022448"/>
    </source>
</evidence>
<evidence type="ECO:0000256" key="5">
    <source>
        <dbReference type="ARBA" id="ARBA00022617"/>
    </source>
</evidence>
<evidence type="ECO:0000256" key="6">
    <source>
        <dbReference type="ARBA" id="ARBA00022692"/>
    </source>
</evidence>
<comment type="subcellular location">
    <subcellularLocation>
        <location evidence="1">Cell membrane</location>
        <topology evidence="1">Multi-pass membrane protein</topology>
    </subcellularLocation>
</comment>
<name>A0A0H2ZI31_PSEAB</name>
<keyword evidence="9 12" id="KW-1133">Transmembrane helix</keyword>
<keyword evidence="11 12" id="KW-0472">Membrane</keyword>
<gene>
    <name evidence="14" type="ordered locus">PA14_64550</name>
</gene>
<dbReference type="GO" id="GO:0022904">
    <property type="term" value="P:respiratory electron transport chain"/>
    <property type="evidence" value="ECO:0007669"/>
    <property type="project" value="InterPro"/>
</dbReference>
<dbReference type="AlphaFoldDB" id="A0A0H2ZI31"/>
<keyword evidence="4" id="KW-1003">Cell membrane</keyword>
<feature type="domain" description="Cytochrome b561 bacterial/Ni-hydrogenase" evidence="13">
    <location>
        <begin position="6"/>
        <end position="190"/>
    </location>
</feature>
<dbReference type="PANTHER" id="PTHR30485">
    <property type="entry name" value="NI/FE-HYDROGENASE 1 B-TYPE CYTOCHROME SUBUNIT"/>
    <property type="match status" value="1"/>
</dbReference>
<dbReference type="GO" id="GO:0005886">
    <property type="term" value="C:plasma membrane"/>
    <property type="evidence" value="ECO:0007669"/>
    <property type="project" value="UniProtKB-SubCell"/>
</dbReference>
<evidence type="ECO:0000256" key="10">
    <source>
        <dbReference type="ARBA" id="ARBA00023004"/>
    </source>
</evidence>
<evidence type="ECO:0000256" key="1">
    <source>
        <dbReference type="ARBA" id="ARBA00004651"/>
    </source>
</evidence>
<dbReference type="InterPro" id="IPR016174">
    <property type="entry name" value="Di-haem_cyt_TM"/>
</dbReference>
<evidence type="ECO:0000256" key="9">
    <source>
        <dbReference type="ARBA" id="ARBA00022989"/>
    </source>
</evidence>
<dbReference type="InterPro" id="IPR051542">
    <property type="entry name" value="Hydrogenase_cytochrome"/>
</dbReference>
<dbReference type="Proteomes" id="UP000000653">
    <property type="component" value="Chromosome"/>
</dbReference>
<keyword evidence="5" id="KW-0349">Heme</keyword>
<comment type="similarity">
    <text evidence="2">Belongs to the HupC/HyaC/HydC family.</text>
</comment>
<feature type="transmembrane region" description="Helical" evidence="12">
    <location>
        <begin position="12"/>
        <end position="32"/>
    </location>
</feature>
<accession>A0A0H2ZI31</accession>
<dbReference type="InterPro" id="IPR011577">
    <property type="entry name" value="Cyt_b561_bac/Ni-Hgenase"/>
</dbReference>
<feature type="transmembrane region" description="Helical" evidence="12">
    <location>
        <begin position="160"/>
        <end position="183"/>
    </location>
</feature>
<dbReference type="PRINTS" id="PR00161">
    <property type="entry name" value="NIHGNASECYTB"/>
</dbReference>
<dbReference type="Pfam" id="PF01292">
    <property type="entry name" value="Ni_hydr_CYTB"/>
    <property type="match status" value="1"/>
</dbReference>
<sequence length="204" mass="22613">MNRALHAWPVRLCHWLNAYAMACLIGSGWGIYNASPLLDFRFPAWATLGGWLGGSIAWHLAAMWLLLGNGLCYLAYGLSSGHFRRDFLPLSAAGVWRDLRLALGLRLVHEPGRYNAVQRLLYWLVLALGALLVLSGLAIWKPVQLHGLTALFGGFQGARWVHFLAMAGVVGFVVVHLLLVLLVPRTLVPMIIGREWRRGRRSGG</sequence>
<keyword evidence="7" id="KW-0479">Metal-binding</keyword>
<dbReference type="GO" id="GO:0005506">
    <property type="term" value="F:iron ion binding"/>
    <property type="evidence" value="ECO:0007669"/>
    <property type="project" value="InterPro"/>
</dbReference>
<evidence type="ECO:0000313" key="15">
    <source>
        <dbReference type="Proteomes" id="UP000000653"/>
    </source>
</evidence>
<feature type="transmembrane region" description="Helical" evidence="12">
    <location>
        <begin position="120"/>
        <end position="140"/>
    </location>
</feature>
<evidence type="ECO:0000313" key="14">
    <source>
        <dbReference type="EMBL" id="ABJ14268.1"/>
    </source>
</evidence>
<keyword evidence="10" id="KW-0408">Iron</keyword>
<evidence type="ECO:0000256" key="12">
    <source>
        <dbReference type="SAM" id="Phobius"/>
    </source>
</evidence>
<dbReference type="GO" id="GO:0009055">
    <property type="term" value="F:electron transfer activity"/>
    <property type="evidence" value="ECO:0007669"/>
    <property type="project" value="InterPro"/>
</dbReference>
<keyword evidence="3" id="KW-0813">Transport</keyword>
<protein>
    <submittedName>
        <fullName evidence="14">Putative thiosulfate reductase cytochrome B subunit</fullName>
    </submittedName>
</protein>
<dbReference type="SUPFAM" id="SSF81342">
    <property type="entry name" value="Transmembrane di-heme cytochromes"/>
    <property type="match status" value="1"/>
</dbReference>
<evidence type="ECO:0000256" key="4">
    <source>
        <dbReference type="ARBA" id="ARBA00022475"/>
    </source>
</evidence>
<dbReference type="KEGG" id="pau:PA14_64550"/>
<evidence type="ECO:0000259" key="13">
    <source>
        <dbReference type="Pfam" id="PF01292"/>
    </source>
</evidence>
<dbReference type="PANTHER" id="PTHR30485:SF1">
    <property type="entry name" value="CYTOCHROME YDHU-RELATED"/>
    <property type="match status" value="1"/>
</dbReference>